<evidence type="ECO:0000256" key="1">
    <source>
        <dbReference type="SAM" id="MobiDB-lite"/>
    </source>
</evidence>
<evidence type="ECO:0000313" key="3">
    <source>
        <dbReference type="Proteomes" id="UP000275846"/>
    </source>
</evidence>
<evidence type="ECO:0000313" key="4">
    <source>
        <dbReference type="WBParaSite" id="SSLN_0001087501-mRNA-1"/>
    </source>
</evidence>
<organism evidence="4">
    <name type="scientific">Schistocephalus solidus</name>
    <name type="common">Tapeworm</name>
    <dbReference type="NCBI Taxonomy" id="70667"/>
    <lineage>
        <taxon>Eukaryota</taxon>
        <taxon>Metazoa</taxon>
        <taxon>Spiralia</taxon>
        <taxon>Lophotrochozoa</taxon>
        <taxon>Platyhelminthes</taxon>
        <taxon>Cestoda</taxon>
        <taxon>Eucestoda</taxon>
        <taxon>Diphyllobothriidea</taxon>
        <taxon>Diphyllobothriidae</taxon>
        <taxon>Schistocephalus</taxon>
    </lineage>
</organism>
<proteinExistence type="predicted"/>
<accession>A0A183T1X2</accession>
<sequence>MNDRQRSKRYTRSWKCQVSVGELYRWILAKLSDKDIKRALHKYRDLMPRQSDWNRKLTQATNMPELGFRYLYRCGQIDESNHRTMQKMLKYIDRQDVLPYFDTILYNTNNANCSIEDLRRDDEVHPEEPYEISQCQPLENLRVTRSRAKRRASTDPSKCVTAVKRMRHNSACGGLSASGSPQRCTAGEVHTLAANCCGQVRSAIMAGALSGPAIHTLLSASLISMLAVLRMILTQTLTSSNSGSTSTNSISGHNTPTGTNSATNSSFTLTTSPHSHGLSPVRLLLAMPYLIALARIHLLQGLVFGPSGPLGPPGISSRGINQPIGPLNRGAGNFATAAGGAGGIIMAGDAHHASFSARQVHAQQTSVLLQRHVVLLSGGVGITASAKDSCIFYYCRIRLRIRIDMGPSTEMLNLIQNDRQDPYERQLDLFAQASNLLRNHSPGELFCNMWFNQLHHLEAFWSDYLSGFLKEVRTRNTACGPLSSTTLDYKSLTHGTMLMSNLLSSSPHSLVGRYETTVHYTDASTQTGQASGGPADRSRAGNRSSDTREYLPPTEALAAALRALRTRLNATGGYAAGRANLAGWPTPPNFDLHLFISRREYENGRSLLMRNLRTIPSLSRLIAVSNFLPAIAASQSSTAPPGQPRCSQMPGFTANANGPAYFHFSNTR</sequence>
<gene>
    <name evidence="2" type="ORF">SSLN_LOCUS10470</name>
</gene>
<reference evidence="4" key="1">
    <citation type="submission" date="2016-06" db="UniProtKB">
        <authorList>
            <consortium name="WormBaseParasite"/>
        </authorList>
    </citation>
    <scope>IDENTIFICATION</scope>
</reference>
<feature type="region of interest" description="Disordered" evidence="1">
    <location>
        <begin position="239"/>
        <end position="263"/>
    </location>
</feature>
<dbReference type="AlphaFoldDB" id="A0A183T1X2"/>
<dbReference type="GO" id="GO:0003677">
    <property type="term" value="F:DNA binding"/>
    <property type="evidence" value="ECO:0007669"/>
    <property type="project" value="TreeGrafter"/>
</dbReference>
<dbReference type="STRING" id="70667.A0A183T1X2"/>
<dbReference type="GO" id="GO:0008625">
    <property type="term" value="P:extrinsic apoptotic signaling pathway via death domain receptors"/>
    <property type="evidence" value="ECO:0007669"/>
    <property type="project" value="TreeGrafter"/>
</dbReference>
<dbReference type="WBParaSite" id="SSLN_0001087501-mRNA-1">
    <property type="protein sequence ID" value="SSLN_0001087501-mRNA-1"/>
    <property type="gene ID" value="SSLN_0001087501"/>
</dbReference>
<dbReference type="GO" id="GO:0005730">
    <property type="term" value="C:nucleolus"/>
    <property type="evidence" value="ECO:0007669"/>
    <property type="project" value="TreeGrafter"/>
</dbReference>
<feature type="region of interest" description="Disordered" evidence="1">
    <location>
        <begin position="522"/>
        <end position="549"/>
    </location>
</feature>
<protein>
    <submittedName>
        <fullName evidence="2 4">Uncharacterized protein</fullName>
    </submittedName>
</protein>
<evidence type="ECO:0000313" key="2">
    <source>
        <dbReference type="EMBL" id="VDL96855.1"/>
    </source>
</evidence>
<name>A0A183T1X2_SCHSO</name>
<dbReference type="InterPro" id="IPR038856">
    <property type="entry name" value="DEDD/DEDD2"/>
</dbReference>
<dbReference type="Proteomes" id="UP000275846">
    <property type="component" value="Unassembled WGS sequence"/>
</dbReference>
<reference evidence="2 3" key="2">
    <citation type="submission" date="2018-11" db="EMBL/GenBank/DDBJ databases">
        <authorList>
            <consortium name="Pathogen Informatics"/>
        </authorList>
    </citation>
    <scope>NUCLEOTIDE SEQUENCE [LARGE SCALE GENOMIC DNA]</scope>
    <source>
        <strain evidence="2 3">NST_G2</strain>
    </source>
</reference>
<dbReference type="EMBL" id="UYSU01035894">
    <property type="protein sequence ID" value="VDL96855.1"/>
    <property type="molecule type" value="Genomic_DNA"/>
</dbReference>
<keyword evidence="3" id="KW-1185">Reference proteome</keyword>
<dbReference type="OrthoDB" id="6248116at2759"/>
<dbReference type="PANTHER" id="PTHR15205">
    <property type="entry name" value="DEATH EFFECTOR DOMAIN-CONTAINING PROTEIN"/>
    <property type="match status" value="1"/>
</dbReference>
<dbReference type="PANTHER" id="PTHR15205:SF1">
    <property type="entry name" value="DNA-BINDING DEATH EFFECTOR DOMAIN-CONTAINING PROTEIN 2"/>
    <property type="match status" value="1"/>
</dbReference>
<feature type="compositionally biased region" description="Low complexity" evidence="1">
    <location>
        <begin position="239"/>
        <end position="255"/>
    </location>
</feature>